<dbReference type="Proteomes" id="UP000034196">
    <property type="component" value="Unassembled WGS sequence"/>
</dbReference>
<feature type="compositionally biased region" description="Low complexity" evidence="1">
    <location>
        <begin position="43"/>
        <end position="61"/>
    </location>
</feature>
<feature type="region of interest" description="Disordered" evidence="1">
    <location>
        <begin position="32"/>
        <end position="64"/>
    </location>
</feature>
<evidence type="ECO:0000313" key="3">
    <source>
        <dbReference type="Proteomes" id="UP000034196"/>
    </source>
</evidence>
<evidence type="ECO:0000256" key="1">
    <source>
        <dbReference type="SAM" id="MobiDB-lite"/>
    </source>
</evidence>
<name>A0A1J4NX13_9ACTN</name>
<reference evidence="2" key="1">
    <citation type="submission" date="2016-10" db="EMBL/GenBank/DDBJ databases">
        <title>Genome sequence of Streptomyces mangrovisoli MUSC 149.</title>
        <authorList>
            <person name="Lee L.-H."/>
            <person name="Ser H.-L."/>
        </authorList>
    </citation>
    <scope>NUCLEOTIDE SEQUENCE [LARGE SCALE GENOMIC DNA]</scope>
    <source>
        <strain evidence="2">MUSC 149</strain>
    </source>
</reference>
<protein>
    <submittedName>
        <fullName evidence="2">Uncharacterized protein</fullName>
    </submittedName>
</protein>
<dbReference type="RefSeq" id="WP_046581969.1">
    <property type="nucleotide sequence ID" value="NZ_LAVA02000046.1"/>
</dbReference>
<organism evidence="2 3">
    <name type="scientific">Streptomyces mangrovisoli</name>
    <dbReference type="NCBI Taxonomy" id="1428628"/>
    <lineage>
        <taxon>Bacteria</taxon>
        <taxon>Bacillati</taxon>
        <taxon>Actinomycetota</taxon>
        <taxon>Actinomycetes</taxon>
        <taxon>Kitasatosporales</taxon>
        <taxon>Streptomycetaceae</taxon>
        <taxon>Streptomyces</taxon>
    </lineage>
</organism>
<comment type="caution">
    <text evidence="2">The sequence shown here is derived from an EMBL/GenBank/DDBJ whole genome shotgun (WGS) entry which is preliminary data.</text>
</comment>
<feature type="compositionally biased region" description="Basic and acidic residues" evidence="1">
    <location>
        <begin position="103"/>
        <end position="113"/>
    </location>
</feature>
<feature type="region of interest" description="Disordered" evidence="1">
    <location>
        <begin position="80"/>
        <end position="113"/>
    </location>
</feature>
<accession>A0A1J4NX13</accession>
<dbReference type="STRING" id="1428628.WN71_020430"/>
<dbReference type="AlphaFoldDB" id="A0A1J4NX13"/>
<proteinExistence type="predicted"/>
<dbReference type="SUPFAM" id="SSF53613">
    <property type="entry name" value="Ribokinase-like"/>
    <property type="match status" value="1"/>
</dbReference>
<dbReference type="Gene3D" id="3.40.1190.20">
    <property type="match status" value="2"/>
</dbReference>
<evidence type="ECO:0000313" key="2">
    <source>
        <dbReference type="EMBL" id="OIJ66036.1"/>
    </source>
</evidence>
<gene>
    <name evidence="2" type="ORF">WN71_020430</name>
</gene>
<sequence length="113" mass="11313">MITTVTRSASSDVTYTVAPFRSGGSRHRLAAVQGGAGGKGTNVPTGAGDAAVAAPGVGPAANTPWPERIRRAVALPAAAVKAPPAGDFDDCPHPDPLPGRTITPDRRGVRPGP</sequence>
<keyword evidence="3" id="KW-1185">Reference proteome</keyword>
<dbReference type="InterPro" id="IPR029056">
    <property type="entry name" value="Ribokinase-like"/>
</dbReference>
<dbReference type="EMBL" id="LAVA02000046">
    <property type="protein sequence ID" value="OIJ66036.1"/>
    <property type="molecule type" value="Genomic_DNA"/>
</dbReference>